<feature type="transmembrane region" description="Helical" evidence="6">
    <location>
        <begin position="20"/>
        <end position="40"/>
    </location>
</feature>
<comment type="subcellular location">
    <subcellularLocation>
        <location evidence="1">Cell membrane</location>
        <topology evidence="1">Multi-pass membrane protein</topology>
    </subcellularLocation>
</comment>
<dbReference type="GO" id="GO:0005886">
    <property type="term" value="C:plasma membrane"/>
    <property type="evidence" value="ECO:0007669"/>
    <property type="project" value="UniProtKB-SubCell"/>
</dbReference>
<feature type="transmembrane region" description="Helical" evidence="6">
    <location>
        <begin position="87"/>
        <end position="106"/>
    </location>
</feature>
<dbReference type="InterPro" id="IPR011701">
    <property type="entry name" value="MFS"/>
</dbReference>
<dbReference type="CDD" id="cd17324">
    <property type="entry name" value="MFS_NepI_like"/>
    <property type="match status" value="1"/>
</dbReference>
<feature type="transmembrane region" description="Helical" evidence="6">
    <location>
        <begin position="145"/>
        <end position="171"/>
    </location>
</feature>
<keyword evidence="5 6" id="KW-0472">Membrane</keyword>
<dbReference type="InterPro" id="IPR036259">
    <property type="entry name" value="MFS_trans_sf"/>
</dbReference>
<feature type="transmembrane region" description="Helical" evidence="6">
    <location>
        <begin position="216"/>
        <end position="238"/>
    </location>
</feature>
<dbReference type="InterPro" id="IPR020846">
    <property type="entry name" value="MFS_dom"/>
</dbReference>
<proteinExistence type="predicted"/>
<dbReference type="RefSeq" id="WP_048593238.1">
    <property type="nucleotide sequence ID" value="NZ_CVLB01000001.1"/>
</dbReference>
<dbReference type="GO" id="GO:0022857">
    <property type="term" value="F:transmembrane transporter activity"/>
    <property type="evidence" value="ECO:0007669"/>
    <property type="project" value="InterPro"/>
</dbReference>
<evidence type="ECO:0000256" key="3">
    <source>
        <dbReference type="ARBA" id="ARBA00022692"/>
    </source>
</evidence>
<sequence length="404" mass="44497">MSNNNDENVISSSTSENKLLAIISLVLLSFALGTSEFIVIGVLTEIAEGFNITEVKAGGLVSMFALAYSVCTPFSAAIAGKFNRFHFIIFASILFIAGNFLCSLASNYTFLLIVRMFIAIISGALISVSISFSPYISTKDKRPMVVAWIYSGFSIASIFGVPIGTSISYYFGWRASFIFISVFSAVMTILMFATLPKNTPTHKVKLLGQFILFKDTRFILSTFTILFGAASSYVLYTYLKPIFLDYIHIPNKYISAALLVFGVTVLFSNLLSGKLAENNGVYRLRYVFMMQFLCMIILPFALLNAVSSSIVILIIGFLMYLMNSPVQLNILDFTEREYPSCITLASSNNSFSFNFGIALGSFVGSSIFDNFGIRWVGFGGAVLSVLAFLSIVCLYKINNKNDNI</sequence>
<dbReference type="Gene3D" id="1.20.1250.20">
    <property type="entry name" value="MFS general substrate transporter like domains"/>
    <property type="match status" value="1"/>
</dbReference>
<dbReference type="PROSITE" id="PS50850">
    <property type="entry name" value="MFS"/>
    <property type="match status" value="1"/>
</dbReference>
<dbReference type="PANTHER" id="PTHR43124:SF3">
    <property type="entry name" value="CHLORAMPHENICOL EFFLUX PUMP RV0191"/>
    <property type="match status" value="1"/>
</dbReference>
<evidence type="ECO:0000256" key="4">
    <source>
        <dbReference type="ARBA" id="ARBA00022989"/>
    </source>
</evidence>
<keyword evidence="3 6" id="KW-0812">Transmembrane</keyword>
<organism evidence="8 9">
    <name type="scientific">Brachyspira suanatina</name>
    <dbReference type="NCBI Taxonomy" id="381802"/>
    <lineage>
        <taxon>Bacteria</taxon>
        <taxon>Pseudomonadati</taxon>
        <taxon>Spirochaetota</taxon>
        <taxon>Spirochaetia</taxon>
        <taxon>Brachyspirales</taxon>
        <taxon>Brachyspiraceae</taxon>
        <taxon>Brachyspira</taxon>
    </lineage>
</organism>
<keyword evidence="8" id="KW-0813">Transport</keyword>
<evidence type="ECO:0000259" key="7">
    <source>
        <dbReference type="PROSITE" id="PS50850"/>
    </source>
</evidence>
<name>A0A0G4K319_9SPIR</name>
<dbReference type="OrthoDB" id="337363at2"/>
<evidence type="ECO:0000256" key="5">
    <source>
        <dbReference type="ARBA" id="ARBA00023136"/>
    </source>
</evidence>
<protein>
    <submittedName>
        <fullName evidence="8">Sugar transporter</fullName>
    </submittedName>
</protein>
<feature type="transmembrane region" description="Helical" evidence="6">
    <location>
        <begin position="292"/>
        <end position="321"/>
    </location>
</feature>
<gene>
    <name evidence="8" type="ORF">BRSU_0026</name>
</gene>
<evidence type="ECO:0000256" key="6">
    <source>
        <dbReference type="SAM" id="Phobius"/>
    </source>
</evidence>
<dbReference type="Proteomes" id="UP000043763">
    <property type="component" value="Unassembled WGS sequence"/>
</dbReference>
<feature type="domain" description="Major facilitator superfamily (MFS) profile" evidence="7">
    <location>
        <begin position="21"/>
        <end position="402"/>
    </location>
</feature>
<feature type="transmembrane region" description="Helical" evidence="6">
    <location>
        <begin position="112"/>
        <end position="133"/>
    </location>
</feature>
<feature type="transmembrane region" description="Helical" evidence="6">
    <location>
        <begin position="177"/>
        <end position="195"/>
    </location>
</feature>
<evidence type="ECO:0000313" key="9">
    <source>
        <dbReference type="Proteomes" id="UP000043763"/>
    </source>
</evidence>
<keyword evidence="2" id="KW-1003">Cell membrane</keyword>
<keyword evidence="4 6" id="KW-1133">Transmembrane helix</keyword>
<keyword evidence="9" id="KW-1185">Reference proteome</keyword>
<dbReference type="SUPFAM" id="SSF103473">
    <property type="entry name" value="MFS general substrate transporter"/>
    <property type="match status" value="1"/>
</dbReference>
<evidence type="ECO:0000256" key="1">
    <source>
        <dbReference type="ARBA" id="ARBA00004651"/>
    </source>
</evidence>
<evidence type="ECO:0000313" key="8">
    <source>
        <dbReference type="EMBL" id="CRF31342.1"/>
    </source>
</evidence>
<dbReference type="EMBL" id="CVLB01000001">
    <property type="protein sequence ID" value="CRF31342.1"/>
    <property type="molecule type" value="Genomic_DNA"/>
</dbReference>
<accession>A0A0G4K319</accession>
<dbReference type="AlphaFoldDB" id="A0A0G4K319"/>
<dbReference type="InterPro" id="IPR050189">
    <property type="entry name" value="MFS_Efflux_Transporters"/>
</dbReference>
<reference evidence="9" key="1">
    <citation type="submission" date="2015-04" db="EMBL/GenBank/DDBJ databases">
        <authorList>
            <person name="Mushtaq Mamoona"/>
        </authorList>
    </citation>
    <scope>NUCLEOTIDE SEQUENCE [LARGE SCALE GENOMIC DNA]</scope>
    <source>
        <strain evidence="9">AN4859/03</strain>
    </source>
</reference>
<keyword evidence="8" id="KW-0762">Sugar transport</keyword>
<feature type="transmembrane region" description="Helical" evidence="6">
    <location>
        <begin position="375"/>
        <end position="395"/>
    </location>
</feature>
<dbReference type="PANTHER" id="PTHR43124">
    <property type="entry name" value="PURINE EFFLUX PUMP PBUE"/>
    <property type="match status" value="1"/>
</dbReference>
<feature type="transmembrane region" description="Helical" evidence="6">
    <location>
        <begin position="60"/>
        <end position="80"/>
    </location>
</feature>
<evidence type="ECO:0000256" key="2">
    <source>
        <dbReference type="ARBA" id="ARBA00022475"/>
    </source>
</evidence>
<feature type="transmembrane region" description="Helical" evidence="6">
    <location>
        <begin position="253"/>
        <end position="271"/>
    </location>
</feature>
<dbReference type="Pfam" id="PF07690">
    <property type="entry name" value="MFS_1"/>
    <property type="match status" value="1"/>
</dbReference>